<dbReference type="InterPro" id="IPR023011">
    <property type="entry name" value="ATP_synth_F0_asu_AS"/>
</dbReference>
<dbReference type="SMART" id="SM00282">
    <property type="entry name" value="LamG"/>
    <property type="match status" value="3"/>
</dbReference>
<feature type="disulfide bond" evidence="6">
    <location>
        <begin position="3906"/>
        <end position="3915"/>
    </location>
</feature>
<dbReference type="InterPro" id="IPR000742">
    <property type="entry name" value="EGF"/>
</dbReference>
<dbReference type="InterPro" id="IPR003645">
    <property type="entry name" value="Fol_N"/>
</dbReference>
<dbReference type="SMART" id="SM00274">
    <property type="entry name" value="FOLN"/>
    <property type="match status" value="33"/>
</dbReference>
<dbReference type="InterPro" id="IPR036465">
    <property type="entry name" value="vWFA_dom_sf"/>
</dbReference>
<keyword evidence="8" id="KW-1185">Reference proteome</keyword>
<dbReference type="InterPro" id="IPR050653">
    <property type="entry name" value="Prot_Inhib_GrowthFact_Antg"/>
</dbReference>
<comment type="caution">
    <text evidence="6">Lacks conserved residue(s) required for the propagation of feature annotation.</text>
</comment>
<dbReference type="PROSITE" id="PS00022">
    <property type="entry name" value="EGF_1"/>
    <property type="match status" value="1"/>
</dbReference>
<dbReference type="Proteomes" id="UP001152795">
    <property type="component" value="Unassembled WGS sequence"/>
</dbReference>
<dbReference type="Pfam" id="PF00092">
    <property type="entry name" value="VWA"/>
    <property type="match status" value="2"/>
</dbReference>
<evidence type="ECO:0000256" key="2">
    <source>
        <dbReference type="ARBA" id="ARBA00022723"/>
    </source>
</evidence>
<evidence type="ECO:0000256" key="4">
    <source>
        <dbReference type="ARBA" id="ARBA00022900"/>
    </source>
</evidence>
<dbReference type="PROSITE" id="PS51046">
    <property type="entry name" value="GON"/>
    <property type="match status" value="1"/>
</dbReference>
<dbReference type="Gene3D" id="3.30.60.30">
    <property type="match status" value="45"/>
</dbReference>
<proteinExistence type="predicted"/>
<dbReference type="PROSITE" id="PS00449">
    <property type="entry name" value="ATPASE_A"/>
    <property type="match status" value="1"/>
</dbReference>
<dbReference type="PANTHER" id="PTHR10913">
    <property type="entry name" value="FOLLISTATIN-RELATED"/>
    <property type="match status" value="1"/>
</dbReference>
<dbReference type="GO" id="GO:0005509">
    <property type="term" value="F:calcium ion binding"/>
    <property type="evidence" value="ECO:0007669"/>
    <property type="project" value="InterPro"/>
</dbReference>
<comment type="caution">
    <text evidence="7">The sequence shown here is derived from an EMBL/GenBank/DDBJ whole genome shotgun (WGS) entry which is preliminary data.</text>
</comment>
<keyword evidence="1" id="KW-0646">Protease inhibitor</keyword>
<dbReference type="EMBL" id="CACRXK020000164">
    <property type="protein sequence ID" value="CAB3979065.1"/>
    <property type="molecule type" value="Genomic_DNA"/>
</dbReference>
<dbReference type="Gene3D" id="2.10.25.10">
    <property type="entry name" value="Laminin"/>
    <property type="match status" value="1"/>
</dbReference>
<protein>
    <submittedName>
        <fullName evidence="7">Agrin-like isoform X1</fullName>
    </submittedName>
</protein>
<organism evidence="7 8">
    <name type="scientific">Paramuricea clavata</name>
    <name type="common">Red gorgonian</name>
    <name type="synonym">Violescent sea-whip</name>
    <dbReference type="NCBI Taxonomy" id="317549"/>
    <lineage>
        <taxon>Eukaryota</taxon>
        <taxon>Metazoa</taxon>
        <taxon>Cnidaria</taxon>
        <taxon>Anthozoa</taxon>
        <taxon>Octocorallia</taxon>
        <taxon>Malacalcyonacea</taxon>
        <taxon>Plexauridae</taxon>
        <taxon>Paramuricea</taxon>
    </lineage>
</organism>
<keyword evidence="4" id="KW-0722">Serine protease inhibitor</keyword>
<evidence type="ECO:0000256" key="6">
    <source>
        <dbReference type="PROSITE-ProRule" id="PRU00076"/>
    </source>
</evidence>
<dbReference type="CDD" id="cd00054">
    <property type="entry name" value="EGF_CA"/>
    <property type="match status" value="1"/>
</dbReference>
<dbReference type="Pfam" id="PF07648">
    <property type="entry name" value="Kazal_2"/>
    <property type="match status" value="45"/>
</dbReference>
<dbReference type="Gene3D" id="2.60.120.200">
    <property type="match status" value="3"/>
</dbReference>
<evidence type="ECO:0000313" key="7">
    <source>
        <dbReference type="EMBL" id="CAB3979065.1"/>
    </source>
</evidence>
<dbReference type="SUPFAM" id="SSF100895">
    <property type="entry name" value="Kazal-type serine protease inhibitors"/>
    <property type="match status" value="45"/>
</dbReference>
<dbReference type="InterPro" id="IPR001881">
    <property type="entry name" value="EGF-like_Ca-bd_dom"/>
</dbReference>
<dbReference type="PANTHER" id="PTHR10913:SF45">
    <property type="entry name" value="FOLLISTATIN, ISOFORM A-RELATED"/>
    <property type="match status" value="1"/>
</dbReference>
<keyword evidence="2" id="KW-0479">Metal-binding</keyword>
<dbReference type="Pfam" id="PF00054">
    <property type="entry name" value="Laminin_G_1"/>
    <property type="match status" value="1"/>
</dbReference>
<dbReference type="InterPro" id="IPR002350">
    <property type="entry name" value="Kazal_dom"/>
</dbReference>
<dbReference type="SMART" id="SM00179">
    <property type="entry name" value="EGF_CA"/>
    <property type="match status" value="2"/>
</dbReference>
<evidence type="ECO:0000313" key="8">
    <source>
        <dbReference type="Proteomes" id="UP001152795"/>
    </source>
</evidence>
<evidence type="ECO:0000256" key="5">
    <source>
        <dbReference type="ARBA" id="ARBA00023157"/>
    </source>
</evidence>
<dbReference type="SMART" id="SM00327">
    <property type="entry name" value="VWA"/>
    <property type="match status" value="2"/>
</dbReference>
<dbReference type="GO" id="GO:0005576">
    <property type="term" value="C:extracellular region"/>
    <property type="evidence" value="ECO:0007669"/>
    <property type="project" value="TreeGrafter"/>
</dbReference>
<dbReference type="SUPFAM" id="SSF49899">
    <property type="entry name" value="Concanavalin A-like lectins/glucanases"/>
    <property type="match status" value="3"/>
</dbReference>
<dbReference type="Pfam" id="PF00008">
    <property type="entry name" value="EGF"/>
    <property type="match status" value="1"/>
</dbReference>
<dbReference type="CDD" id="cd00104">
    <property type="entry name" value="KAZAL_FS"/>
    <property type="match status" value="42"/>
</dbReference>
<accession>A0A6S7FHN0</accession>
<dbReference type="InterPro" id="IPR002035">
    <property type="entry name" value="VWF_A"/>
</dbReference>
<keyword evidence="5 6" id="KW-1015">Disulfide bond</keyword>
<dbReference type="GO" id="GO:0004222">
    <property type="term" value="F:metalloendopeptidase activity"/>
    <property type="evidence" value="ECO:0007669"/>
    <property type="project" value="InterPro"/>
</dbReference>
<dbReference type="Gene3D" id="3.40.50.410">
    <property type="entry name" value="von Willebrand factor, type A domain"/>
    <property type="match status" value="2"/>
</dbReference>
<dbReference type="SMART" id="SM00181">
    <property type="entry name" value="EGF"/>
    <property type="match status" value="35"/>
</dbReference>
<dbReference type="GO" id="GO:0008270">
    <property type="term" value="F:zinc ion binding"/>
    <property type="evidence" value="ECO:0007669"/>
    <property type="project" value="InterPro"/>
</dbReference>
<sequence>MRLQSSVRWSVESRPAGIQMQDFQIRNESQVLSAKCGGNCGKCSPTGDMLIEPLHCGPCDGVSCDFHGTCQHEPLSFSGFRCACPNCTTERRTITDSRVCGSDDITYESECFMRKNSCLKLIKITIAYRGPCNPCENITCANHGLCKRDANSVSGYRCECRECTHHENTVVVCGSDRRTYRSKCELKRESCRSRRYITIRYLGRCDPCRGVNCANYGVCKPNPRAFLGYQCQCPTHCPPDVSKVCGSDGRTYRSECVLRRESCQRKITIVISYRGSCGELKYDLTFYHFLLIFSENDPDCWISADGETTNYLLVKPPENINNCSLTGCIDNQEVISYRSSITAGRNRKIQIEEKNNRDSLYLAGCIDNKEAISYWSSITTGRNRSNLRKHLVFSTESNRDPCEDKKCSFNSTCIKGHHNQATCLCPQCNGQAVNYICASDGNSYTNLCEARRYACLIKINLRLVHNGKCDPCEDKQCFFNSTCTKGLDNQARCICPQCAGQAVNYICASDGNSYANLCQARRHACLRKINLQVIHGGKCNPCEDKQCFFNSLCVVDSDYRASCQCPKCPRTTKPVCGSDGKTYVNECELRKQSCTTKTNIRVLHRGKCDPCEDLRCSFNSLCVVDSNYRASCQCPKCPPTTKHVCGSDGKTYVNECELRKQSCTTKTNIRVLHQGKCNPCEDLRCSFNSLCVVDSDYRASCQCPKCPPSTKPVCGSDGKTYVNECELRKQSCTTKTNIRVLHQGKCNPCENKKCSFNSLCVVDSNHKASCQCPKCPPTTKPVCGSDGQTYVNECELRRQSCTTKTNIRVDHDGKCNPCEDVTCSINSFCVVDSNYKASCQCPKCPSATKHVCGSDGKTYVNECELRKQSCTTKTKLRVLHEGKCNPCEDVRCSFNSLCVVDSNYRASCQCPKCPPATKHVCGSDGKTYVNECELRKQSCTTKTNIRVLHQGECNPCEDKICSFNSLCVVDSDYRASCQCPKCPPTTKRVCGSDGKTYVNECELRKQSCTTKTNIRVLHQGKCNPCEDKICSFNSLCVVDSNYRASCQCPKCLSTTKHVCGSDGKTYVNECELRKQSCTTETDIRVLHEGKCNPCEDVRCSFNSLCVVDSNYRASCQCPKCPPTTKPVCGSDGKTYVNECELRKQSCTTKTNIRVLHEGKCNPCEDVRCSFNSLCVVDSNYRASCQCPKCPPTTKHVCGSDGKTYVNECELRKQSCTTKTNIRVLHEGKCNPCEDVRCSFNSLCVVDSDYRASCQCPKCPPTTKRVCGSDGKTYVNECELRKQSCTTKTNIRVLHDGKCNPCEEKICSFNSLCVVDSNYRASCQCPKCPRTTKRVCGSDGKTYVNECELRKQSCTTKTNIRVLHQGKCNPCENKTCSVNSLCVVDSDYRASCQCPKCPLTTKRVCGSDGKTYANECELKKQSCRTKTNIRVLHQGKCNPCEEKICSFNSLCVVDSDYRASCQCPKCPRTTKRVCGSDGKTYVNECELRKQSCTTKTNIRVLHQGKCNPCENKKCFFNSLCVVDSDYRASCQCPKCPPATKPVCGSDGKTYVNECELRKQSCTTKTNIRVLHQGKCNPCEDKICSFNSQCVVNSNYKASCQCPKCPPTTKPVCGSDGKTYVNECELRKQSCTTRTNIRVLHEGKCIYPCEDKKCSFNSLCVVGSNYKASCQCPKCPPTIKRVCGSDGRTYVNECELRKQSCTTKTNIRVLHQGKCNSCEDKKCLFNSLCVVDSNYRASCQCPKCPPTTKHVCGSDGKTYVNECELRKQSCTTKTNIKILHDGKCDPCKDKKCFYNSTCIKGNDNKGYCVCPECQDEPVEYICANDEKTYPNECTARKTACMTKSLLKTVHKGKCDPCEDKNCSFNSLCVVNSNYKASCRCPKCPPTRKPVCGSDGQTYVNECELRKQSCTTKTNIRVLHEGKCSPCEDKICSFNSLCVVNNNYKASCQCPKCPPTTKPVCGSDGETYVNECELRKQSCTMKTNIIIFHQGKCASPTHKKRTNYQIHRTCVPGYVQLRHCAGNTSRNEEDPYKPVEYICASDGKTYPNECQAKRTACMTKLLLKTVHKGTCDPCEDIQCFFNSVCVVNSNYKASCKCPKCLPTTKPVCGSNGKTYVNECELRKQSCTTKTNIRVLHQGKCDPCKDIKCKHYGLCKANPQTSKGYECACRECTTVVSPVCGNDEKTYKSECFLRRTSCRKNKYVYVTHKGPCDPCKTKKCYHNATCVIGKDYKAYCQCPECSGKKGNPVCGSDGKTYPSECEVRRFSCMTASPITVVKQSKCDECNCPPYAECQRDENSTKGFKCVCPPSSSENHSTVCGSDGRTYINTQVLQRESCLFEAQITVLYSGTCRPNRNHSRSENRTCIPCRGRECSHHAECIARGNQGICQCPTKCPDNVKPRQICASDGNTYDNECELKNASCQQQKPLPIKHEGPCTECNCPPYAQCQRDKNNFKKYKCVCPPSSTTDQSTVCGSNGRTYINRHVLERESCLFEVEITALYSGTCIPCRGRECSHHAECIARGNQGICQCPTKCPDNVKPRTICASDGNIYDNDCELKNASCQQQKPLEIKHEGPCTECKCPPYAQCRRDENNFKKYKCVCPPSSSADQSKVCGSNGRTYINRQVLERESCVTDIKITSLYAGVCIPCRGRECSHHAECIARGNQGICQCPKKCPDNIKPRTVCASDGNTYDNDCELKKASCQQQKPLQIKHEGPCTECKCPPYAQCQRDENNFKKYKCVCPPSSTADQSKVCGSNGRTYMNRQVLERESCVTDTKITFLYAGVCIPCRGRECSHHAECIARGNQGICQCPTKCPDNIKPRTICASDGNTYDNDCQLKRASCQQQRPLQVKHQGPCTECKCPPYAQCQRAEENFKKYKCVCPTSSSVDQSKVCGSNGRTYINRQVLERESCVTDIKITVLYAGVCMLRLLDYNFVTECIARGNQGICQCPTNCPDNVKPRTICASDGNTYDNECELKKASCQQQRPLQVKHNGPCNVCHNNTCAHYSNCRATSKQSYTCLCPREYFSQVSKVCGSDGRTYRNEKTLQQESCLRQVSINVTHKGVCGPCRGRSCDFNAECVAMGDGTALCRCPERCFAVPKPVCGSDGQTYKDECEMKRASCIKKQPITPVNQGECPTPPEDVDIIYALGSIDKNHGPLFEIQKNITKAIVEQQSSPETKHGLIVFGKDTKEVSPLENFKNEPELVEKLQGLRWPSEAKRLAPPFEKGSQIFKEQGRPGSRKFQVIFITGQLDSPTDPVPLQKAAKKVHDSGGKIIAYKLNDLASDVRVIPKDQIIKVSAKDDPWRLAMLFDFQTRKSPCEILNCQNYAICKAPANQQVRCECPTCPKRKDPVCGSDGKTYDNECEMRRASCLAAKPLSVKSKGKCEKQEESVVFVVGSGGPNAQKVFQHQKEVVKEFINNKTKPNTTFTVITYGRDTTKTWTVNEPNKEKRNKRIDSVSWNGHGTSLHLGLEEAYDVLRKKKPKTRKRVYIFVTPVANVGSEPVKKAASKLLDDGTELITILITDGDGEKGKKVVPRTKFVVKSRVRDDPKRLAQLLVITFYFDPCVRLNCSKYFGSCVLSIHSAPECKCLHDCGYQDRPVCGEDKNTYFSDCALMRDTCIREIPNNVKHHGQCKHCHNLNCPPYSKCMLSNSGQPYCACRDVSKCPREYKRYCDQDKKVYRNLCVLKAEACTANKTVKIADASNCAARFFSENSYMSLRSPYDLRGDRTELVLHVRPMKDTGVLFYTDSASSTDFLGLALKDGYLVYRHDVGSGPVEVRSDERLTMNRWHKIRIVRRGNAADFSVDTTTARNKRSITPSSILNVDDRVYLGGLEARKGRLEKSLGISAGYHGCLKGLVLNSEQYDLLYPGKHVIRQQNVRSCADNPCEKRPCENGGKCLFSGESYRCLCPRGFVGRRCQGKDRAVYLQGSSSYLAVPAMKGRWLFTLSMEIRPKERDALIFSATARSYGEDCLIFDMNDGRLELRLNVGTGLNIFRTSQRLALHVWHKVAITRDSDGVSLIVDDEVIHMTSKPSSLGVRLRGNMTFGGIIDALDRILVRSNTGFQEFAFTGCLRNIIFTDYIIDLNNPSEDLARYSGVKTCTSCVGDPCGSHGNCISQSDMTFKCACFENFVTDLCEFREKPLKFKSMDSYISFPLLQGNENFKISLEIKPEIPNALVLYMNGKYNQDHFAIAIIDGILQLRMNAGGGQVIARFVQPLALSTWHKIDVERNERRVTMTLNDGLETTGVLSGRFTVLDFQGQMFVGYPGTPVGRIIAREQVPIAYLQFIGCFRRFYVNERRYNLAYPMGDILKQIDVEDCDAS</sequence>
<dbReference type="PROSITE" id="PS50025">
    <property type="entry name" value="LAM_G_DOMAIN"/>
    <property type="match status" value="3"/>
</dbReference>
<dbReference type="PROSITE" id="PS51465">
    <property type="entry name" value="KAZAL_2"/>
    <property type="match status" value="44"/>
</dbReference>
<evidence type="ECO:0000256" key="1">
    <source>
        <dbReference type="ARBA" id="ARBA00022690"/>
    </source>
</evidence>
<keyword evidence="6" id="KW-0245">EGF-like domain</keyword>
<dbReference type="CDD" id="cd00110">
    <property type="entry name" value="LamG"/>
    <property type="match status" value="3"/>
</dbReference>
<dbReference type="OrthoDB" id="88467at2759"/>
<dbReference type="PROSITE" id="PS50234">
    <property type="entry name" value="VWFA"/>
    <property type="match status" value="1"/>
</dbReference>
<reference evidence="7" key="1">
    <citation type="submission" date="2020-04" db="EMBL/GenBank/DDBJ databases">
        <authorList>
            <person name="Alioto T."/>
            <person name="Alioto T."/>
            <person name="Gomez Garrido J."/>
        </authorList>
    </citation>
    <scope>NUCLEOTIDE SEQUENCE</scope>
    <source>
        <strain evidence="7">A484AB</strain>
    </source>
</reference>
<dbReference type="InterPro" id="IPR001791">
    <property type="entry name" value="Laminin_G"/>
</dbReference>
<dbReference type="PROSITE" id="PS50026">
    <property type="entry name" value="EGF_3"/>
    <property type="match status" value="2"/>
</dbReference>
<dbReference type="CDD" id="cd00198">
    <property type="entry name" value="vWFA"/>
    <property type="match status" value="2"/>
</dbReference>
<gene>
    <name evidence="7" type="ORF">PACLA_8A043755</name>
</gene>
<evidence type="ECO:0000256" key="3">
    <source>
        <dbReference type="ARBA" id="ARBA00022782"/>
    </source>
</evidence>
<dbReference type="InterPro" id="IPR012314">
    <property type="entry name" value="Pept_M12B_GON-ADAMTSs"/>
</dbReference>
<dbReference type="InterPro" id="IPR036058">
    <property type="entry name" value="Kazal_dom_sf"/>
</dbReference>
<dbReference type="SUPFAM" id="SSF53300">
    <property type="entry name" value="vWA-like"/>
    <property type="match status" value="2"/>
</dbReference>
<dbReference type="InterPro" id="IPR013320">
    <property type="entry name" value="ConA-like_dom_sf"/>
</dbReference>
<dbReference type="FunFam" id="3.30.60.30:FF:000024">
    <property type="entry name" value="Transmembrane agrin"/>
    <property type="match status" value="19"/>
</dbReference>
<keyword evidence="3" id="KW-0221">Differentiation</keyword>
<dbReference type="GO" id="GO:0030154">
    <property type="term" value="P:cell differentiation"/>
    <property type="evidence" value="ECO:0007669"/>
    <property type="project" value="UniProtKB-KW"/>
</dbReference>
<dbReference type="SMART" id="SM00280">
    <property type="entry name" value="KAZAL"/>
    <property type="match status" value="45"/>
</dbReference>
<dbReference type="Pfam" id="PF02210">
    <property type="entry name" value="Laminin_G_2"/>
    <property type="match status" value="2"/>
</dbReference>
<dbReference type="PROSITE" id="PS01186">
    <property type="entry name" value="EGF_2"/>
    <property type="match status" value="1"/>
</dbReference>
<name>A0A6S7FHN0_PARCT</name>
<feature type="disulfide bond" evidence="6">
    <location>
        <begin position="4124"/>
        <end position="4133"/>
    </location>
</feature>
<dbReference type="FunFam" id="3.30.60.30:FF:000040">
    <property type="entry name" value="Agrin, putative"/>
    <property type="match status" value="1"/>
</dbReference>